<dbReference type="InterPro" id="IPR036388">
    <property type="entry name" value="WH-like_DNA-bd_sf"/>
</dbReference>
<keyword evidence="1" id="KW-0805">Transcription regulation</keyword>
<dbReference type="PROSITE" id="PS50949">
    <property type="entry name" value="HTH_GNTR"/>
    <property type="match status" value="1"/>
</dbReference>
<dbReference type="SMART" id="SM00345">
    <property type="entry name" value="HTH_GNTR"/>
    <property type="match status" value="1"/>
</dbReference>
<sequence>MSGRRVYVHDGQGRAGSVRRRYAHSETIRRLRAIIGSGEYEIGERLGSERALAAQLDISRADLRLALASLETTHEIRRTIGRGGGILVSDSRLERNINTVESLPIIARRQGFLVSSQVLSASIATASSSDMRRLELKETPASIYDIVRLRFIDETPLSLEISHLPAQTFPMLLTRDLTESFYTIFERDYDVRPCIVDETVEPMLCNAKEARLLQVPEGTPVVRIRRIARDVDGKPFERATDVYIASRVRFTMHHSGYVRLSATAKEARETKEPNEPESNPRGL</sequence>
<evidence type="ECO:0000259" key="5">
    <source>
        <dbReference type="PROSITE" id="PS50949"/>
    </source>
</evidence>
<dbReference type="EMBL" id="QDAG01000007">
    <property type="protein sequence ID" value="KAE8127793.1"/>
    <property type="molecule type" value="Genomic_DNA"/>
</dbReference>
<name>A0A5N6RZL8_9BIFI</name>
<feature type="compositionally biased region" description="Basic and acidic residues" evidence="4">
    <location>
        <begin position="265"/>
        <end position="274"/>
    </location>
</feature>
<protein>
    <submittedName>
        <fullName evidence="6">GntR family transcriptional regulator</fullName>
    </submittedName>
</protein>
<dbReference type="GO" id="GO:0045892">
    <property type="term" value="P:negative regulation of DNA-templated transcription"/>
    <property type="evidence" value="ECO:0007669"/>
    <property type="project" value="TreeGrafter"/>
</dbReference>
<dbReference type="GO" id="GO:0003677">
    <property type="term" value="F:DNA binding"/>
    <property type="evidence" value="ECO:0007669"/>
    <property type="project" value="UniProtKB-KW"/>
</dbReference>
<feature type="domain" description="HTH gntR-type" evidence="5">
    <location>
        <begin position="21"/>
        <end position="91"/>
    </location>
</feature>
<keyword evidence="7" id="KW-1185">Reference proteome</keyword>
<dbReference type="GO" id="GO:0003700">
    <property type="term" value="F:DNA-binding transcription factor activity"/>
    <property type="evidence" value="ECO:0007669"/>
    <property type="project" value="InterPro"/>
</dbReference>
<keyword evidence="3" id="KW-0804">Transcription</keyword>
<dbReference type="SUPFAM" id="SSF64288">
    <property type="entry name" value="Chorismate lyase-like"/>
    <property type="match status" value="1"/>
</dbReference>
<dbReference type="Gene3D" id="1.10.10.10">
    <property type="entry name" value="Winged helix-like DNA-binding domain superfamily/Winged helix DNA-binding domain"/>
    <property type="match status" value="1"/>
</dbReference>
<proteinExistence type="predicted"/>
<evidence type="ECO:0000256" key="2">
    <source>
        <dbReference type="ARBA" id="ARBA00023125"/>
    </source>
</evidence>
<dbReference type="Proteomes" id="UP000325415">
    <property type="component" value="Unassembled WGS sequence"/>
</dbReference>
<accession>A0A5N6RZL8</accession>
<evidence type="ECO:0000256" key="1">
    <source>
        <dbReference type="ARBA" id="ARBA00023015"/>
    </source>
</evidence>
<evidence type="ECO:0000256" key="4">
    <source>
        <dbReference type="SAM" id="MobiDB-lite"/>
    </source>
</evidence>
<dbReference type="InterPro" id="IPR011663">
    <property type="entry name" value="UTRA"/>
</dbReference>
<dbReference type="AlphaFoldDB" id="A0A5N6RZL8"/>
<organism evidence="6 7">
    <name type="scientific">Bifidobacterium tibiigranuli</name>
    <dbReference type="NCBI Taxonomy" id="2172043"/>
    <lineage>
        <taxon>Bacteria</taxon>
        <taxon>Bacillati</taxon>
        <taxon>Actinomycetota</taxon>
        <taxon>Actinomycetes</taxon>
        <taxon>Bifidobacteriales</taxon>
        <taxon>Bifidobacteriaceae</taxon>
        <taxon>Bifidobacterium</taxon>
    </lineage>
</organism>
<dbReference type="PANTHER" id="PTHR44846">
    <property type="entry name" value="MANNOSYL-D-GLYCERATE TRANSPORT/METABOLISM SYSTEM REPRESSOR MNGR-RELATED"/>
    <property type="match status" value="1"/>
</dbReference>
<reference evidence="6 7" key="1">
    <citation type="submission" date="2018-04" db="EMBL/GenBank/DDBJ databases">
        <authorList>
            <person name="Eckel V.P."/>
            <person name="Vogel R.F."/>
        </authorList>
    </citation>
    <scope>NUCLEOTIDE SEQUENCE [LARGE SCALE GENOMIC DNA]</scope>
    <source>
        <strain evidence="7">TMW 2.1764</strain>
    </source>
</reference>
<comment type="caution">
    <text evidence="6">The sequence shown here is derived from an EMBL/GenBank/DDBJ whole genome shotgun (WGS) entry which is preliminary data.</text>
</comment>
<dbReference type="Pfam" id="PF00392">
    <property type="entry name" value="GntR"/>
    <property type="match status" value="1"/>
</dbReference>
<dbReference type="Pfam" id="PF07702">
    <property type="entry name" value="UTRA"/>
    <property type="match status" value="1"/>
</dbReference>
<dbReference type="Gene3D" id="3.40.1410.10">
    <property type="entry name" value="Chorismate lyase-like"/>
    <property type="match status" value="1"/>
</dbReference>
<evidence type="ECO:0000313" key="6">
    <source>
        <dbReference type="EMBL" id="KAE8127793.1"/>
    </source>
</evidence>
<dbReference type="InterPro" id="IPR000524">
    <property type="entry name" value="Tscrpt_reg_HTH_GntR"/>
</dbReference>
<dbReference type="SUPFAM" id="SSF46785">
    <property type="entry name" value="Winged helix' DNA-binding domain"/>
    <property type="match status" value="1"/>
</dbReference>
<keyword evidence="2" id="KW-0238">DNA-binding</keyword>
<dbReference type="InterPro" id="IPR050679">
    <property type="entry name" value="Bact_HTH_transcr_reg"/>
</dbReference>
<dbReference type="InterPro" id="IPR036390">
    <property type="entry name" value="WH_DNA-bd_sf"/>
</dbReference>
<evidence type="ECO:0000256" key="3">
    <source>
        <dbReference type="ARBA" id="ARBA00023163"/>
    </source>
</evidence>
<evidence type="ECO:0000313" key="7">
    <source>
        <dbReference type="Proteomes" id="UP000325415"/>
    </source>
</evidence>
<dbReference type="InterPro" id="IPR028978">
    <property type="entry name" value="Chorismate_lyase_/UTRA_dom_sf"/>
</dbReference>
<dbReference type="OrthoDB" id="7363114at2"/>
<dbReference type="PANTHER" id="PTHR44846:SF1">
    <property type="entry name" value="MANNOSYL-D-GLYCERATE TRANSPORT_METABOLISM SYSTEM REPRESSOR MNGR-RELATED"/>
    <property type="match status" value="1"/>
</dbReference>
<feature type="region of interest" description="Disordered" evidence="4">
    <location>
        <begin position="261"/>
        <end position="283"/>
    </location>
</feature>
<dbReference type="SMART" id="SM00866">
    <property type="entry name" value="UTRA"/>
    <property type="match status" value="1"/>
</dbReference>
<gene>
    <name evidence="6" type="ORF">DDE84_07745</name>
</gene>